<feature type="coiled-coil region" evidence="1">
    <location>
        <begin position="73"/>
        <end position="108"/>
    </location>
</feature>
<reference evidence="2" key="1">
    <citation type="submission" date="2022-10" db="EMBL/GenBank/DDBJ databases">
        <title>Tapping the CABI collections for fungal endophytes: first genome assemblies for Collariella, Neodidymelliopsis, Ascochyta clinopodiicola, Didymella pomorum, Didymosphaeria variabile, Neocosmospora piperis and Neocucurbitaria cava.</title>
        <authorList>
            <person name="Hill R."/>
        </authorList>
    </citation>
    <scope>NUCLEOTIDE SEQUENCE</scope>
    <source>
        <strain evidence="2">IMI 360193</strain>
    </source>
</reference>
<protein>
    <submittedName>
        <fullName evidence="2">Uncharacterized protein</fullName>
    </submittedName>
</protein>
<gene>
    <name evidence="2" type="ORF">N0V87_003281</name>
</gene>
<dbReference type="OrthoDB" id="3782504at2759"/>
<evidence type="ECO:0000256" key="1">
    <source>
        <dbReference type="SAM" id="Coils"/>
    </source>
</evidence>
<dbReference type="EMBL" id="JAPEUV010000023">
    <property type="protein sequence ID" value="KAJ4339344.1"/>
    <property type="molecule type" value="Genomic_DNA"/>
</dbReference>
<keyword evidence="1" id="KW-0175">Coiled coil</keyword>
<accession>A0A9W8X3I9</accession>
<evidence type="ECO:0000313" key="3">
    <source>
        <dbReference type="Proteomes" id="UP001140562"/>
    </source>
</evidence>
<proteinExistence type="predicted"/>
<sequence length="112" mass="13507">MTTLSALPERFQKITTEIKEQQQLVKKLHKAEEKAYKIYVRARAKLMSKKHQDLQNNEAKKWYNFWVKSVAELQSLIDQIKQEEATLYDLEERRVDQVTQDREKFESELLQH</sequence>
<dbReference type="Proteomes" id="UP001140562">
    <property type="component" value="Unassembled WGS sequence"/>
</dbReference>
<evidence type="ECO:0000313" key="2">
    <source>
        <dbReference type="EMBL" id="KAJ4339344.1"/>
    </source>
</evidence>
<organism evidence="2 3">
    <name type="scientific">Didymella glomerata</name>
    <dbReference type="NCBI Taxonomy" id="749621"/>
    <lineage>
        <taxon>Eukaryota</taxon>
        <taxon>Fungi</taxon>
        <taxon>Dikarya</taxon>
        <taxon>Ascomycota</taxon>
        <taxon>Pezizomycotina</taxon>
        <taxon>Dothideomycetes</taxon>
        <taxon>Pleosporomycetidae</taxon>
        <taxon>Pleosporales</taxon>
        <taxon>Pleosporineae</taxon>
        <taxon>Didymellaceae</taxon>
        <taxon>Didymella</taxon>
    </lineage>
</organism>
<name>A0A9W8X3I9_9PLEO</name>
<keyword evidence="3" id="KW-1185">Reference proteome</keyword>
<dbReference type="AlphaFoldDB" id="A0A9W8X3I9"/>
<comment type="caution">
    <text evidence="2">The sequence shown here is derived from an EMBL/GenBank/DDBJ whole genome shotgun (WGS) entry which is preliminary data.</text>
</comment>